<feature type="transmembrane region" description="Helical" evidence="3">
    <location>
        <begin position="90"/>
        <end position="109"/>
    </location>
</feature>
<feature type="transmembrane region" description="Helical" evidence="3">
    <location>
        <begin position="211"/>
        <end position="230"/>
    </location>
</feature>
<feature type="transmembrane region" description="Helical" evidence="3">
    <location>
        <begin position="157"/>
        <end position="179"/>
    </location>
</feature>
<keyword evidence="5" id="KW-0479">Metal-binding</keyword>
<evidence type="ECO:0000259" key="4">
    <source>
        <dbReference type="Pfam" id="PF13490"/>
    </source>
</evidence>
<keyword evidence="5" id="KW-0863">Zinc-finger</keyword>
<keyword evidence="3" id="KW-0472">Membrane</keyword>
<evidence type="ECO:0000256" key="1">
    <source>
        <dbReference type="ARBA" id="ARBA00023015"/>
    </source>
</evidence>
<feature type="transmembrane region" description="Helical" evidence="3">
    <location>
        <begin position="185"/>
        <end position="204"/>
    </location>
</feature>
<keyword evidence="3" id="KW-0812">Transmembrane</keyword>
<evidence type="ECO:0000256" key="2">
    <source>
        <dbReference type="ARBA" id="ARBA00023163"/>
    </source>
</evidence>
<keyword evidence="3" id="KW-1133">Transmembrane helix</keyword>
<feature type="transmembrane region" description="Helical" evidence="3">
    <location>
        <begin position="236"/>
        <end position="256"/>
    </location>
</feature>
<dbReference type="GO" id="GO:0008270">
    <property type="term" value="F:zinc ion binding"/>
    <property type="evidence" value="ECO:0007669"/>
    <property type="project" value="UniProtKB-KW"/>
</dbReference>
<keyword evidence="6" id="KW-1185">Reference proteome</keyword>
<dbReference type="Gene3D" id="1.10.10.1320">
    <property type="entry name" value="Anti-sigma factor, zinc-finger domain"/>
    <property type="match status" value="1"/>
</dbReference>
<feature type="transmembrane region" description="Helical" evidence="3">
    <location>
        <begin position="115"/>
        <end position="136"/>
    </location>
</feature>
<protein>
    <submittedName>
        <fullName evidence="5">Putative zinc-finger</fullName>
    </submittedName>
</protein>
<proteinExistence type="predicted"/>
<dbReference type="InterPro" id="IPR041916">
    <property type="entry name" value="Anti_sigma_zinc_sf"/>
</dbReference>
<accession>A0A1H6EWY4</accession>
<dbReference type="EMBL" id="FNVT01000021">
    <property type="protein sequence ID" value="SEH01601.1"/>
    <property type="molecule type" value="Genomic_DNA"/>
</dbReference>
<evidence type="ECO:0000313" key="5">
    <source>
        <dbReference type="EMBL" id="SEH01601.1"/>
    </source>
</evidence>
<keyword evidence="5" id="KW-0862">Zinc</keyword>
<gene>
    <name evidence="5" type="ORF">SAMN05444920_12149</name>
</gene>
<dbReference type="RefSeq" id="WP_103962685.1">
    <property type="nucleotide sequence ID" value="NZ_FNVT01000021.1"/>
</dbReference>
<dbReference type="Pfam" id="PF13490">
    <property type="entry name" value="zf-HC2"/>
    <property type="match status" value="1"/>
</dbReference>
<dbReference type="InterPro" id="IPR027383">
    <property type="entry name" value="Znf_put"/>
</dbReference>
<name>A0A1H6EWY4_9ACTN</name>
<reference evidence="5 6" key="1">
    <citation type="submission" date="2016-10" db="EMBL/GenBank/DDBJ databases">
        <authorList>
            <person name="de Groot N.N."/>
        </authorList>
    </citation>
    <scope>NUCLEOTIDE SEQUENCE [LARGE SCALE GENOMIC DNA]</scope>
    <source>
        <strain evidence="5 6">CGMCC 4.7037</strain>
    </source>
</reference>
<feature type="domain" description="Putative zinc-finger" evidence="4">
    <location>
        <begin position="8"/>
        <end position="38"/>
    </location>
</feature>
<evidence type="ECO:0000256" key="3">
    <source>
        <dbReference type="SAM" id="Phobius"/>
    </source>
</evidence>
<keyword evidence="2" id="KW-0804">Transcription</keyword>
<evidence type="ECO:0000313" key="6">
    <source>
        <dbReference type="Proteomes" id="UP000236732"/>
    </source>
</evidence>
<dbReference type="OrthoDB" id="3822520at2"/>
<sequence>MSGWHITDDLLERYLAGTLEAALAMSVDAHLERCAACRAAVPYERDWLETSWARLETRLIAPRPRLGERLLGCFGVPGHLARLVTATPTLSRAWLAAVVVTLTISVLAAREGPGLLPVFLIAAPVLPLAGIALAYGPRVDPAHELMAATPMAGPRLLLARAAAVLAVATVLAALASPLLPAPPGLSAAWLLPSLAGVAGCLALSNRLPVPIAALAVGGLWLAIVGTGGLISGWPAAFGPLAQLLYAGVALLSTFRFHRMSTA</sequence>
<organism evidence="5 6">
    <name type="scientific">Nonomuraea solani</name>
    <dbReference type="NCBI Taxonomy" id="1144553"/>
    <lineage>
        <taxon>Bacteria</taxon>
        <taxon>Bacillati</taxon>
        <taxon>Actinomycetota</taxon>
        <taxon>Actinomycetes</taxon>
        <taxon>Streptosporangiales</taxon>
        <taxon>Streptosporangiaceae</taxon>
        <taxon>Nonomuraea</taxon>
    </lineage>
</organism>
<dbReference type="AlphaFoldDB" id="A0A1H6EWY4"/>
<dbReference type="Proteomes" id="UP000236732">
    <property type="component" value="Unassembled WGS sequence"/>
</dbReference>
<keyword evidence="1" id="KW-0805">Transcription regulation</keyword>